<protein>
    <submittedName>
        <fullName evidence="1">Uncharacterized protein</fullName>
    </submittedName>
</protein>
<name>A0A2S9ICR5_9GAMM</name>
<organism evidence="1 2">
    <name type="scientific">Pantoea coffeiphila</name>
    <dbReference type="NCBI Taxonomy" id="1465635"/>
    <lineage>
        <taxon>Bacteria</taxon>
        <taxon>Pseudomonadati</taxon>
        <taxon>Pseudomonadota</taxon>
        <taxon>Gammaproteobacteria</taxon>
        <taxon>Enterobacterales</taxon>
        <taxon>Erwiniaceae</taxon>
        <taxon>Pantoea</taxon>
    </lineage>
</organism>
<evidence type="ECO:0000313" key="1">
    <source>
        <dbReference type="EMBL" id="PRD15534.1"/>
    </source>
</evidence>
<reference evidence="1 2" key="1">
    <citation type="submission" date="2017-10" db="EMBL/GenBank/DDBJ databases">
        <title>Draft genome of two endophytic bacteria isolated from 'guarana' Paullinia cupana (Mart.) Ducke.</title>
        <authorList>
            <person name="Siqueira K.A."/>
            <person name="Liotti R.G."/>
            <person name="Mendes T.A."/>
            <person name="Soares M.A."/>
        </authorList>
    </citation>
    <scope>NUCLEOTIDE SEQUENCE [LARGE SCALE GENOMIC DNA]</scope>
    <source>
        <strain evidence="1 2">342</strain>
    </source>
</reference>
<comment type="caution">
    <text evidence="1">The sequence shown here is derived from an EMBL/GenBank/DDBJ whole genome shotgun (WGS) entry which is preliminary data.</text>
</comment>
<keyword evidence="2" id="KW-1185">Reference proteome</keyword>
<proteinExistence type="predicted"/>
<gene>
    <name evidence="1" type="ORF">CQW29_11045</name>
</gene>
<dbReference type="Proteomes" id="UP000239181">
    <property type="component" value="Unassembled WGS sequence"/>
</dbReference>
<sequence length="87" mass="9581">MNYTFAQQKKKAFSIQILVMVANVNTTPAIADWSIDSSLMKGAASIAAIASLSRKMLKIMIGLFLKEFNQKNNLTNTAIFGVIRSLK</sequence>
<evidence type="ECO:0000313" key="2">
    <source>
        <dbReference type="Proteomes" id="UP000239181"/>
    </source>
</evidence>
<dbReference type="AlphaFoldDB" id="A0A2S9ICR5"/>
<accession>A0A2S9ICR5</accession>
<dbReference type="EMBL" id="PDET01000006">
    <property type="protein sequence ID" value="PRD15534.1"/>
    <property type="molecule type" value="Genomic_DNA"/>
</dbReference>